<keyword evidence="3" id="KW-1185">Reference proteome</keyword>
<reference evidence="2 3" key="1">
    <citation type="submission" date="2019-01" db="EMBL/GenBank/DDBJ databases">
        <authorList>
            <person name="Sayadi A."/>
        </authorList>
    </citation>
    <scope>NUCLEOTIDE SEQUENCE [LARGE SCALE GENOMIC DNA]</scope>
</reference>
<dbReference type="EMBL" id="CAACVG010002401">
    <property type="protein sequence ID" value="VEN36413.1"/>
    <property type="molecule type" value="Genomic_DNA"/>
</dbReference>
<evidence type="ECO:0000313" key="3">
    <source>
        <dbReference type="Proteomes" id="UP000410492"/>
    </source>
</evidence>
<feature type="signal peptide" evidence="1">
    <location>
        <begin position="1"/>
        <end position="22"/>
    </location>
</feature>
<evidence type="ECO:0008006" key="4">
    <source>
        <dbReference type="Google" id="ProtNLM"/>
    </source>
</evidence>
<name>A0A653BLE0_CALMS</name>
<dbReference type="Proteomes" id="UP000410492">
    <property type="component" value="Unassembled WGS sequence"/>
</dbReference>
<proteinExistence type="predicted"/>
<dbReference type="OrthoDB" id="9974378at2759"/>
<sequence>MYAINRKYLLLKMALLACVAYGAVHVALTAAGGATDADNAAMQGDGLQQQLPSAEMLLRGESQEAGRMLAALEDDSQAEAGLQLSLGGGAPPETTRTVAAAAARQAAAQQAKLSPITTKKPLTVREKVKEITQCLDRPMVPKTQQRGDYWVLYNYVRADRRHHCYESITYTTHADYSFLDNLVPLLERWQGPISIALHAPGTDFEYTIESIAYLRECTTPLVKEFVTFHVYFSTKHVPKEVPKHDALFQEPYNCSQPPPYLNVSSENMYKAQKKLLYPVNVGRNVARESAQTNYVLPSDIELYPSPNIIEKFLDLIAQNTGPLLSKNPKVFPLHIFEVSANQSVPETKTQLKEMLANGLAVPFHKKLCPGCHGVPKSKEWQSANESNGLHVFHVGKRNGRFLIKPSNTSCENDICTRLQGN</sequence>
<feature type="chain" id="PRO_5025032384" description="N-acetyllactosaminide beta-1,3-N-acetylglucosaminyltransferase" evidence="1">
    <location>
        <begin position="23"/>
        <end position="421"/>
    </location>
</feature>
<dbReference type="PANTHER" id="PTHR47412">
    <property type="entry name" value="FI01434P-RELATED"/>
    <property type="match status" value="1"/>
</dbReference>
<dbReference type="Pfam" id="PF13896">
    <property type="entry name" value="Glyco_transf_49"/>
    <property type="match status" value="1"/>
</dbReference>
<keyword evidence="1" id="KW-0732">Signal</keyword>
<gene>
    <name evidence="2" type="ORF">CALMAC_LOCUS2041</name>
</gene>
<evidence type="ECO:0000256" key="1">
    <source>
        <dbReference type="SAM" id="SignalP"/>
    </source>
</evidence>
<dbReference type="AlphaFoldDB" id="A0A653BLE0"/>
<protein>
    <recommendedName>
        <fullName evidence="4">N-acetyllactosaminide beta-1,3-N-acetylglucosaminyltransferase</fullName>
    </recommendedName>
</protein>
<dbReference type="PANTHER" id="PTHR47412:SF1">
    <property type="entry name" value="FI01434P-RELATED"/>
    <property type="match status" value="1"/>
</dbReference>
<organism evidence="2 3">
    <name type="scientific">Callosobruchus maculatus</name>
    <name type="common">Southern cowpea weevil</name>
    <name type="synonym">Pulse bruchid</name>
    <dbReference type="NCBI Taxonomy" id="64391"/>
    <lineage>
        <taxon>Eukaryota</taxon>
        <taxon>Metazoa</taxon>
        <taxon>Ecdysozoa</taxon>
        <taxon>Arthropoda</taxon>
        <taxon>Hexapoda</taxon>
        <taxon>Insecta</taxon>
        <taxon>Pterygota</taxon>
        <taxon>Neoptera</taxon>
        <taxon>Endopterygota</taxon>
        <taxon>Coleoptera</taxon>
        <taxon>Polyphaga</taxon>
        <taxon>Cucujiformia</taxon>
        <taxon>Chrysomeloidea</taxon>
        <taxon>Chrysomelidae</taxon>
        <taxon>Bruchinae</taxon>
        <taxon>Bruchini</taxon>
        <taxon>Callosobruchus</taxon>
    </lineage>
</organism>
<accession>A0A653BLE0</accession>
<evidence type="ECO:0000313" key="2">
    <source>
        <dbReference type="EMBL" id="VEN36413.1"/>
    </source>
</evidence>